<feature type="transmembrane region" description="Helical" evidence="10">
    <location>
        <begin position="98"/>
        <end position="116"/>
    </location>
</feature>
<gene>
    <name evidence="13" type="ORF">ENI34_06595</name>
</gene>
<name>A0A9C9EMR7_UNCW3</name>
<keyword evidence="9" id="KW-0808">Transferase</keyword>
<protein>
    <recommendedName>
        <fullName evidence="9">Prepilin leader peptidase/N-methyltransferase</fullName>
        <ecNumber evidence="9">2.1.1.-</ecNumber>
        <ecNumber evidence="9">3.4.23.43</ecNumber>
    </recommendedName>
</protein>
<dbReference type="InterPro" id="IPR050882">
    <property type="entry name" value="Prepilin_peptidase/N-MTase"/>
</dbReference>
<feature type="domain" description="Prepilin type IV endopeptidase peptidase" evidence="11">
    <location>
        <begin position="104"/>
        <end position="211"/>
    </location>
</feature>
<comment type="similarity">
    <text evidence="2 8">Belongs to the peptidase A24 family.</text>
</comment>
<dbReference type="GO" id="GO:0008168">
    <property type="term" value="F:methyltransferase activity"/>
    <property type="evidence" value="ECO:0007669"/>
    <property type="project" value="UniProtKB-KW"/>
</dbReference>
<organism evidence="13 14">
    <name type="scientific">candidate division WOR-3 bacterium</name>
    <dbReference type="NCBI Taxonomy" id="2052148"/>
    <lineage>
        <taxon>Bacteria</taxon>
        <taxon>Bacteria division WOR-3</taxon>
    </lineage>
</organism>
<dbReference type="Proteomes" id="UP000885826">
    <property type="component" value="Unassembled WGS sequence"/>
</dbReference>
<keyword evidence="7 10" id="KW-0472">Membrane</keyword>
<comment type="function">
    <text evidence="9">Plays an essential role in type IV pili and type II pseudopili formation by proteolytically removing the leader sequence from substrate proteins and subsequently monomethylating the alpha-amino group of the newly exposed N-terminal phenylalanine.</text>
</comment>
<dbReference type="AlphaFoldDB" id="A0A9C9EMR7"/>
<keyword evidence="9" id="KW-0511">Multifunctional enzyme</keyword>
<dbReference type="Gene3D" id="1.20.120.1220">
    <property type="match status" value="1"/>
</dbReference>
<comment type="caution">
    <text evidence="13">The sequence shown here is derived from an EMBL/GenBank/DDBJ whole genome shotgun (WGS) entry which is preliminary data.</text>
</comment>
<dbReference type="GO" id="GO:0032259">
    <property type="term" value="P:methylation"/>
    <property type="evidence" value="ECO:0007669"/>
    <property type="project" value="UniProtKB-KW"/>
</dbReference>
<dbReference type="GO" id="GO:0005886">
    <property type="term" value="C:plasma membrane"/>
    <property type="evidence" value="ECO:0007669"/>
    <property type="project" value="UniProtKB-SubCell"/>
</dbReference>
<keyword evidence="9" id="KW-0489">Methyltransferase</keyword>
<dbReference type="InterPro" id="IPR010627">
    <property type="entry name" value="Prepilin_pept_A24_N"/>
</dbReference>
<keyword evidence="5 9" id="KW-0812">Transmembrane</keyword>
<dbReference type="EMBL" id="DRIG01000070">
    <property type="protein sequence ID" value="HEC78795.1"/>
    <property type="molecule type" value="Genomic_DNA"/>
</dbReference>
<evidence type="ECO:0000256" key="3">
    <source>
        <dbReference type="ARBA" id="ARBA00022475"/>
    </source>
</evidence>
<dbReference type="InterPro" id="IPR000045">
    <property type="entry name" value="Prepilin_IV_endopep_pep"/>
</dbReference>
<evidence type="ECO:0000259" key="11">
    <source>
        <dbReference type="Pfam" id="PF01478"/>
    </source>
</evidence>
<keyword evidence="4" id="KW-0997">Cell inner membrane</keyword>
<dbReference type="PANTHER" id="PTHR30487">
    <property type="entry name" value="TYPE 4 PREPILIN-LIKE PROTEINS LEADER PEPTIDE-PROCESSING ENZYME"/>
    <property type="match status" value="1"/>
</dbReference>
<evidence type="ECO:0000256" key="1">
    <source>
        <dbReference type="ARBA" id="ARBA00004429"/>
    </source>
</evidence>
<comment type="catalytic activity">
    <reaction evidence="9">
        <text>Typically cleaves a -Gly-|-Phe- bond to release an N-terminal, basic peptide of 5-8 residues from type IV prepilin, and then N-methylates the new N-terminal amino group, the methyl donor being S-adenosyl-L-methionine.</text>
        <dbReference type="EC" id="3.4.23.43"/>
    </reaction>
</comment>
<keyword evidence="9" id="KW-0378">Hydrolase</keyword>
<feature type="domain" description="Prepilin peptidase A24 N-terminal" evidence="12">
    <location>
        <begin position="11"/>
        <end position="93"/>
    </location>
</feature>
<sequence length="256" mass="28184">MIIVSYIFSFLFGTAIGSFLNVLIYRIPLGKSIITPGSFCPRCKKPIKWYENIPIVSFILLRGRCSGCRQPISIRYPLVELITGCAFLYLFIKYNLTVAFFFYIFFFCALIVISGIDFSHQVIPDVISIPGIAAGLLFQIIKGNFLPGLVGLIFGGGLILLIRVIGGRVYKKEVMGMGDVYLTAMIGAFVGFPFILVSIFIGAFTGAVLGVIYVISTHQSRESPIPFGPFLSLGGMTVIIFETQVFQLFASMGVYL</sequence>
<dbReference type="Pfam" id="PF06750">
    <property type="entry name" value="A24_N_bact"/>
    <property type="match status" value="1"/>
</dbReference>
<evidence type="ECO:0000256" key="9">
    <source>
        <dbReference type="RuleBase" id="RU003794"/>
    </source>
</evidence>
<dbReference type="PRINTS" id="PR00864">
    <property type="entry name" value="PREPILNPTASE"/>
</dbReference>
<reference evidence="13" key="1">
    <citation type="journal article" date="2020" name="mSystems">
        <title>Genome- and Community-Level Interaction Insights into Carbon Utilization and Element Cycling Functions of Hydrothermarchaeota in Hydrothermal Sediment.</title>
        <authorList>
            <person name="Zhou Z."/>
            <person name="Liu Y."/>
            <person name="Xu W."/>
            <person name="Pan J."/>
            <person name="Luo Z.H."/>
            <person name="Li M."/>
        </authorList>
    </citation>
    <scope>NUCLEOTIDE SEQUENCE</scope>
    <source>
        <strain evidence="13">HyVt-388</strain>
    </source>
</reference>
<keyword evidence="9" id="KW-0645">Protease</keyword>
<keyword evidence="6 10" id="KW-1133">Transmembrane helix</keyword>
<evidence type="ECO:0000256" key="4">
    <source>
        <dbReference type="ARBA" id="ARBA00022519"/>
    </source>
</evidence>
<accession>A0A9C9EMR7</accession>
<dbReference type="EC" id="2.1.1.-" evidence="9"/>
<dbReference type="EC" id="3.4.23.43" evidence="9"/>
<feature type="transmembrane region" description="Helical" evidence="10">
    <location>
        <begin position="147"/>
        <end position="170"/>
    </location>
</feature>
<evidence type="ECO:0000256" key="2">
    <source>
        <dbReference type="ARBA" id="ARBA00005801"/>
    </source>
</evidence>
<evidence type="ECO:0000256" key="7">
    <source>
        <dbReference type="ARBA" id="ARBA00023136"/>
    </source>
</evidence>
<feature type="transmembrane region" description="Helical" evidence="10">
    <location>
        <begin position="182"/>
        <end position="215"/>
    </location>
</feature>
<feature type="transmembrane region" description="Helical" evidence="10">
    <location>
        <begin position="227"/>
        <end position="250"/>
    </location>
</feature>
<evidence type="ECO:0000256" key="8">
    <source>
        <dbReference type="RuleBase" id="RU003793"/>
    </source>
</evidence>
<proteinExistence type="inferred from homology"/>
<evidence type="ECO:0000259" key="12">
    <source>
        <dbReference type="Pfam" id="PF06750"/>
    </source>
</evidence>
<dbReference type="Pfam" id="PF01478">
    <property type="entry name" value="Peptidase_A24"/>
    <property type="match status" value="1"/>
</dbReference>
<evidence type="ECO:0000256" key="6">
    <source>
        <dbReference type="ARBA" id="ARBA00022989"/>
    </source>
</evidence>
<dbReference type="InterPro" id="IPR014032">
    <property type="entry name" value="Peptidase_A24A_bac"/>
</dbReference>
<evidence type="ECO:0000256" key="10">
    <source>
        <dbReference type="SAM" id="Phobius"/>
    </source>
</evidence>
<dbReference type="PANTHER" id="PTHR30487:SF0">
    <property type="entry name" value="PREPILIN LEADER PEPTIDASE_N-METHYLTRANSFERASE-RELATED"/>
    <property type="match status" value="1"/>
</dbReference>
<dbReference type="GO" id="GO:0006465">
    <property type="term" value="P:signal peptide processing"/>
    <property type="evidence" value="ECO:0007669"/>
    <property type="project" value="TreeGrafter"/>
</dbReference>
<evidence type="ECO:0000256" key="5">
    <source>
        <dbReference type="ARBA" id="ARBA00022692"/>
    </source>
</evidence>
<dbReference type="GO" id="GO:0004190">
    <property type="term" value="F:aspartic-type endopeptidase activity"/>
    <property type="evidence" value="ECO:0007669"/>
    <property type="project" value="UniProtKB-EC"/>
</dbReference>
<comment type="subcellular location">
    <subcellularLocation>
        <location evidence="1">Cell inner membrane</location>
        <topology evidence="1">Multi-pass membrane protein</topology>
    </subcellularLocation>
    <subcellularLocation>
        <location evidence="9">Cell membrane</location>
        <topology evidence="9">Multi-pass membrane protein</topology>
    </subcellularLocation>
</comment>
<feature type="transmembrane region" description="Helical" evidence="10">
    <location>
        <begin position="6"/>
        <end position="25"/>
    </location>
</feature>
<evidence type="ECO:0000313" key="14">
    <source>
        <dbReference type="Proteomes" id="UP000885826"/>
    </source>
</evidence>
<feature type="transmembrane region" description="Helical" evidence="10">
    <location>
        <begin position="74"/>
        <end position="92"/>
    </location>
</feature>
<feature type="transmembrane region" description="Helical" evidence="10">
    <location>
        <begin position="123"/>
        <end position="141"/>
    </location>
</feature>
<evidence type="ECO:0000313" key="13">
    <source>
        <dbReference type="EMBL" id="HEC78795.1"/>
    </source>
</evidence>
<keyword evidence="3" id="KW-1003">Cell membrane</keyword>